<feature type="transmembrane region" description="Helical" evidence="9">
    <location>
        <begin position="310"/>
        <end position="328"/>
    </location>
</feature>
<evidence type="ECO:0000256" key="4">
    <source>
        <dbReference type="ARBA" id="ARBA00022475"/>
    </source>
</evidence>
<dbReference type="Proteomes" id="UP000186406">
    <property type="component" value="Unassembled WGS sequence"/>
</dbReference>
<dbReference type="PANTHER" id="PTHR30294">
    <property type="entry name" value="MEMBRANE COMPONENT OF ABC TRANSPORTER YHHJ-RELATED"/>
    <property type="match status" value="1"/>
</dbReference>
<comment type="subcellular location">
    <subcellularLocation>
        <location evidence="1">Cell membrane</location>
        <topology evidence="1">Multi-pass membrane protein</topology>
    </subcellularLocation>
</comment>
<dbReference type="PANTHER" id="PTHR30294:SF47">
    <property type="entry name" value="INNER MEMBRANE TRANSPORT PERMEASE YHHJ"/>
    <property type="match status" value="1"/>
</dbReference>
<keyword evidence="7 9" id="KW-0472">Membrane</keyword>
<reference evidence="11 12" key="1">
    <citation type="submission" date="2016-12" db="EMBL/GenBank/DDBJ databases">
        <authorList>
            <person name="Song W.-J."/>
            <person name="Kurnit D.M."/>
        </authorList>
    </citation>
    <scope>NUCLEOTIDE SEQUENCE [LARGE SCALE GENOMIC DNA]</scope>
    <source>
        <strain evidence="11 12">DSM 19599</strain>
    </source>
</reference>
<keyword evidence="3" id="KW-0813">Transport</keyword>
<organism evidence="11 12">
    <name type="scientific">Pseudoxanthobacter soli DSM 19599</name>
    <dbReference type="NCBI Taxonomy" id="1123029"/>
    <lineage>
        <taxon>Bacteria</taxon>
        <taxon>Pseudomonadati</taxon>
        <taxon>Pseudomonadota</taxon>
        <taxon>Alphaproteobacteria</taxon>
        <taxon>Hyphomicrobiales</taxon>
        <taxon>Segnochrobactraceae</taxon>
        <taxon>Pseudoxanthobacter</taxon>
    </lineage>
</organism>
<evidence type="ECO:0000256" key="8">
    <source>
        <dbReference type="SAM" id="MobiDB-lite"/>
    </source>
</evidence>
<dbReference type="PROSITE" id="PS51012">
    <property type="entry name" value="ABC_TM2"/>
    <property type="match status" value="1"/>
</dbReference>
<dbReference type="InterPro" id="IPR047817">
    <property type="entry name" value="ABC2_TM_bact-type"/>
</dbReference>
<evidence type="ECO:0000256" key="9">
    <source>
        <dbReference type="SAM" id="Phobius"/>
    </source>
</evidence>
<evidence type="ECO:0000259" key="10">
    <source>
        <dbReference type="PROSITE" id="PS51012"/>
    </source>
</evidence>
<dbReference type="AlphaFoldDB" id="A0A1M7ZBU0"/>
<sequence length="397" mass="42998">MPNASSPAPSSSSPSPAPAPRHKRRRLANIGLLMGKEFQSLRRDYSMLAFVIYAFTFAIYIQANGMSHDLHQAPIAVVDNDRSTLSETIVDALLPPRFQTPVAISADDIDRTMDDARYIFVLDIPPDFQSDVLAGRSPSIQLLIDATAVMQAGLGSGYIQEIVNDEVTRFVTRSDGEAVPQVALSIRIFFNQSLESSWFTGAMGLINNITMLSVLLSGAALIREREHGTLEHLLVLPVGPTEIMLGKVFANGLVVLGLTAVSILGVLQGLLGMEIAGSVLLFLTGVALYLFFTAALGIFLGTIAGTMPQFGLLFFLVVLPMNMLSGGFTPLESMPHWLQVGMQVSPSTQFVALSQAILYRGAGLDVVWPRFLAVGAIGLLFYLVSLKRFRHFLAAQQ</sequence>
<dbReference type="Gene3D" id="3.40.1710.10">
    <property type="entry name" value="abc type-2 transporter like domain"/>
    <property type="match status" value="1"/>
</dbReference>
<dbReference type="GO" id="GO:0005886">
    <property type="term" value="C:plasma membrane"/>
    <property type="evidence" value="ECO:0007669"/>
    <property type="project" value="UniProtKB-SubCell"/>
</dbReference>
<dbReference type="STRING" id="1123029.SAMN02745172_00959"/>
<feature type="transmembrane region" description="Helical" evidence="9">
    <location>
        <begin position="279"/>
        <end position="303"/>
    </location>
</feature>
<keyword evidence="12" id="KW-1185">Reference proteome</keyword>
<accession>A0A1M7ZBU0</accession>
<keyword evidence="6 9" id="KW-1133">Transmembrane helix</keyword>
<dbReference type="GO" id="GO:0140359">
    <property type="term" value="F:ABC-type transporter activity"/>
    <property type="evidence" value="ECO:0007669"/>
    <property type="project" value="InterPro"/>
</dbReference>
<evidence type="ECO:0000256" key="6">
    <source>
        <dbReference type="ARBA" id="ARBA00022989"/>
    </source>
</evidence>
<keyword evidence="5 9" id="KW-0812">Transmembrane</keyword>
<evidence type="ECO:0000313" key="11">
    <source>
        <dbReference type="EMBL" id="SHO62354.1"/>
    </source>
</evidence>
<feature type="compositionally biased region" description="Low complexity" evidence="8">
    <location>
        <begin position="1"/>
        <end position="14"/>
    </location>
</feature>
<dbReference type="RefSeq" id="WP_084564033.1">
    <property type="nucleotide sequence ID" value="NZ_FRXO01000002.1"/>
</dbReference>
<name>A0A1M7ZBU0_9HYPH</name>
<dbReference type="Pfam" id="PF12698">
    <property type="entry name" value="ABC2_membrane_3"/>
    <property type="match status" value="1"/>
</dbReference>
<feature type="transmembrane region" description="Helical" evidence="9">
    <location>
        <begin position="198"/>
        <end position="222"/>
    </location>
</feature>
<protein>
    <submittedName>
        <fullName evidence="11">ABC-2 type transport system permease protein</fullName>
    </submittedName>
</protein>
<feature type="transmembrane region" description="Helical" evidence="9">
    <location>
        <begin position="45"/>
        <end position="63"/>
    </location>
</feature>
<comment type="similarity">
    <text evidence="2">Belongs to the ABC-2 integral membrane protein family.</text>
</comment>
<evidence type="ECO:0000256" key="2">
    <source>
        <dbReference type="ARBA" id="ARBA00007783"/>
    </source>
</evidence>
<dbReference type="EMBL" id="FRXO01000002">
    <property type="protein sequence ID" value="SHO62354.1"/>
    <property type="molecule type" value="Genomic_DNA"/>
</dbReference>
<dbReference type="OrthoDB" id="9784671at2"/>
<evidence type="ECO:0000256" key="1">
    <source>
        <dbReference type="ARBA" id="ARBA00004651"/>
    </source>
</evidence>
<dbReference type="InterPro" id="IPR051449">
    <property type="entry name" value="ABC-2_transporter_component"/>
</dbReference>
<feature type="region of interest" description="Disordered" evidence="8">
    <location>
        <begin position="1"/>
        <end position="22"/>
    </location>
</feature>
<evidence type="ECO:0000256" key="3">
    <source>
        <dbReference type="ARBA" id="ARBA00022448"/>
    </source>
</evidence>
<evidence type="ECO:0000256" key="5">
    <source>
        <dbReference type="ARBA" id="ARBA00022692"/>
    </source>
</evidence>
<evidence type="ECO:0000256" key="7">
    <source>
        <dbReference type="ARBA" id="ARBA00023136"/>
    </source>
</evidence>
<proteinExistence type="inferred from homology"/>
<keyword evidence="4" id="KW-1003">Cell membrane</keyword>
<dbReference type="InterPro" id="IPR013525">
    <property type="entry name" value="ABC2_TM"/>
</dbReference>
<feature type="transmembrane region" description="Helical" evidence="9">
    <location>
        <begin position="243"/>
        <end position="267"/>
    </location>
</feature>
<gene>
    <name evidence="11" type="ORF">SAMN02745172_00959</name>
</gene>
<feature type="transmembrane region" description="Helical" evidence="9">
    <location>
        <begin position="367"/>
        <end position="384"/>
    </location>
</feature>
<evidence type="ECO:0000313" key="12">
    <source>
        <dbReference type="Proteomes" id="UP000186406"/>
    </source>
</evidence>
<feature type="domain" description="ABC transmembrane type-2" evidence="10">
    <location>
        <begin position="156"/>
        <end position="392"/>
    </location>
</feature>